<organism evidence="2 3">
    <name type="scientific">Microbacterium sufflavum</name>
    <dbReference type="NCBI Taxonomy" id="2851649"/>
    <lineage>
        <taxon>Bacteria</taxon>
        <taxon>Bacillati</taxon>
        <taxon>Actinomycetota</taxon>
        <taxon>Actinomycetes</taxon>
        <taxon>Micrococcales</taxon>
        <taxon>Microbacteriaceae</taxon>
        <taxon>Microbacterium</taxon>
    </lineage>
</organism>
<evidence type="ECO:0000313" key="2">
    <source>
        <dbReference type="EMBL" id="UPL09970.1"/>
    </source>
</evidence>
<protein>
    <recommendedName>
        <fullName evidence="4">Halobacterial output domain-containing protein</fullName>
    </recommendedName>
</protein>
<evidence type="ECO:0000313" key="3">
    <source>
        <dbReference type="Proteomes" id="UP000831467"/>
    </source>
</evidence>
<feature type="region of interest" description="Disordered" evidence="1">
    <location>
        <begin position="21"/>
        <end position="51"/>
    </location>
</feature>
<name>A0ABY4ICD3_9MICO</name>
<dbReference type="RefSeq" id="WP_247982177.1">
    <property type="nucleotide sequence ID" value="NZ_CP078076.1"/>
</dbReference>
<evidence type="ECO:0008006" key="4">
    <source>
        <dbReference type="Google" id="ProtNLM"/>
    </source>
</evidence>
<proteinExistence type="predicted"/>
<evidence type="ECO:0000256" key="1">
    <source>
        <dbReference type="SAM" id="MobiDB-lite"/>
    </source>
</evidence>
<sequence>MAGLATIEWVAEDRHLAHDCHQNATPDRNQDHAPSLEASERTARTSTEVTMTQSTTIRFDDETYTLPPGSDLADLMERIESATHSDAAFVTFATAGNLVSVLVGSHTRVTVCVDPTAETGAMGILPDDWADWSL</sequence>
<dbReference type="Proteomes" id="UP000831467">
    <property type="component" value="Chromosome"/>
</dbReference>
<accession>A0ABY4ICD3</accession>
<reference evidence="2 3" key="1">
    <citation type="submission" date="2021-06" db="EMBL/GenBank/DDBJ databases">
        <title>Genome-based taxonomic framework of Microbacterium strains isolated from marine environment, the description of four new species and reclassification of four preexisting species.</title>
        <authorList>
            <person name="Lee S.D."/>
            <person name="Kim S.-M."/>
            <person name="Byeon Y.-S."/>
            <person name="Yang H.L."/>
            <person name="Kim I.S."/>
        </authorList>
    </citation>
    <scope>NUCLEOTIDE SEQUENCE [LARGE SCALE GENOMIC DNA]</scope>
    <source>
        <strain evidence="2 3">SSW1-51</strain>
    </source>
</reference>
<gene>
    <name evidence="2" type="ORF">KV394_02095</name>
</gene>
<dbReference type="EMBL" id="CP078076">
    <property type="protein sequence ID" value="UPL09970.1"/>
    <property type="molecule type" value="Genomic_DNA"/>
</dbReference>
<keyword evidence="3" id="KW-1185">Reference proteome</keyword>